<dbReference type="RefSeq" id="WP_057825693.1">
    <property type="nucleotide sequence ID" value="NZ_AZFX01000094.1"/>
</dbReference>
<feature type="domain" description="DUF7828" evidence="2">
    <location>
        <begin position="1"/>
        <end position="57"/>
    </location>
</feature>
<sequence length="312" mass="37166">MIKLYAALDSKHQLIYAINANQHEHYFCPQCQKIVQWIDSREHRRPYFRHQSPELVVRQESRLHVEGKRQLQVYLQLEPGVVESEISVGDSERRADVLWLTERQTIAFEFQCASLSTAELRERHQSYQRLQTQDVWLLGETYLSTNRYQPKKNALKFMDYRSEWGYYLAFWLPDLGEIRLFRQLAFEPPHVGLRFKVAQLSLREFVRVVQQPRQLLADLPHLPLTFNPSAFLAQQLNFQQSSWLTLQTQCYEHGFSLQQLPSELWLPQRLPPLYLSWTTPLRRQVSWFCQNGTLDWATRSQLLLTTHWPLLN</sequence>
<dbReference type="OrthoDB" id="3784230at2"/>
<evidence type="ECO:0008006" key="5">
    <source>
        <dbReference type="Google" id="ProtNLM"/>
    </source>
</evidence>
<evidence type="ECO:0000259" key="2">
    <source>
        <dbReference type="Pfam" id="PF25165"/>
    </source>
</evidence>
<name>A0A0R1VRI3_9LACO</name>
<comment type="caution">
    <text evidence="3">The sequence shown here is derived from an EMBL/GenBank/DDBJ whole genome shotgun (WGS) entry which is preliminary data.</text>
</comment>
<dbReference type="Pfam" id="PF06054">
    <property type="entry name" value="CoiA_nuc"/>
    <property type="match status" value="1"/>
</dbReference>
<reference evidence="3 4" key="1">
    <citation type="journal article" date="2015" name="Genome Announc.">
        <title>Expanding the biotechnology potential of lactobacilli through comparative genomics of 213 strains and associated genera.</title>
        <authorList>
            <person name="Sun Z."/>
            <person name="Harris H.M."/>
            <person name="McCann A."/>
            <person name="Guo C."/>
            <person name="Argimon S."/>
            <person name="Zhang W."/>
            <person name="Yang X."/>
            <person name="Jeffery I.B."/>
            <person name="Cooney J.C."/>
            <person name="Kagawa T.F."/>
            <person name="Liu W."/>
            <person name="Song Y."/>
            <person name="Salvetti E."/>
            <person name="Wrobel A."/>
            <person name="Rasinkangas P."/>
            <person name="Parkhill J."/>
            <person name="Rea M.C."/>
            <person name="O'Sullivan O."/>
            <person name="Ritari J."/>
            <person name="Douillard F.P."/>
            <person name="Paul Ross R."/>
            <person name="Yang R."/>
            <person name="Briner A.E."/>
            <person name="Felis G.E."/>
            <person name="de Vos W.M."/>
            <person name="Barrangou R."/>
            <person name="Klaenhammer T.R."/>
            <person name="Caufield P.W."/>
            <person name="Cui Y."/>
            <person name="Zhang H."/>
            <person name="O'Toole P.W."/>
        </authorList>
    </citation>
    <scope>NUCLEOTIDE SEQUENCE [LARGE SCALE GENOMIC DNA]</scope>
    <source>
        <strain evidence="3 4">DSM 17758</strain>
    </source>
</reference>
<dbReference type="Proteomes" id="UP000051315">
    <property type="component" value="Unassembled WGS sequence"/>
</dbReference>
<organism evidence="3 4">
    <name type="scientific">Lapidilactobacillus concavus DSM 17758</name>
    <dbReference type="NCBI Taxonomy" id="1423735"/>
    <lineage>
        <taxon>Bacteria</taxon>
        <taxon>Bacillati</taxon>
        <taxon>Bacillota</taxon>
        <taxon>Bacilli</taxon>
        <taxon>Lactobacillales</taxon>
        <taxon>Lactobacillaceae</taxon>
        <taxon>Lapidilactobacillus</taxon>
    </lineage>
</organism>
<dbReference type="Pfam" id="PF25165">
    <property type="entry name" value="DUF7828"/>
    <property type="match status" value="1"/>
</dbReference>
<evidence type="ECO:0000313" key="4">
    <source>
        <dbReference type="Proteomes" id="UP000051315"/>
    </source>
</evidence>
<dbReference type="InterPro" id="IPR057150">
    <property type="entry name" value="DUF7828"/>
</dbReference>
<accession>A0A0R1VRI3</accession>
<evidence type="ECO:0000313" key="3">
    <source>
        <dbReference type="EMBL" id="KRM08045.1"/>
    </source>
</evidence>
<keyword evidence="4" id="KW-1185">Reference proteome</keyword>
<feature type="domain" description="Competence protein CoiA nuclease-like" evidence="1">
    <location>
        <begin position="60"/>
        <end position="194"/>
    </location>
</feature>
<dbReference type="STRING" id="1423735.FC15_GL000721"/>
<gene>
    <name evidence="3" type="ORF">FC15_GL000721</name>
</gene>
<evidence type="ECO:0000259" key="1">
    <source>
        <dbReference type="Pfam" id="PF06054"/>
    </source>
</evidence>
<protein>
    <recommendedName>
        <fullName evidence="5">Competence protein</fullName>
    </recommendedName>
</protein>
<dbReference type="EMBL" id="AZFX01000094">
    <property type="protein sequence ID" value="KRM08045.1"/>
    <property type="molecule type" value="Genomic_DNA"/>
</dbReference>
<dbReference type="InterPro" id="IPR010330">
    <property type="entry name" value="CoiA_nuc"/>
</dbReference>
<dbReference type="PATRIC" id="fig|1423735.3.peg.754"/>
<dbReference type="AlphaFoldDB" id="A0A0R1VRI3"/>
<proteinExistence type="predicted"/>